<dbReference type="CDD" id="cd00077">
    <property type="entry name" value="HDc"/>
    <property type="match status" value="1"/>
</dbReference>
<feature type="domain" description="HD" evidence="1">
    <location>
        <begin position="23"/>
        <end position="114"/>
    </location>
</feature>
<dbReference type="SUPFAM" id="SSF109604">
    <property type="entry name" value="HD-domain/PDEase-like"/>
    <property type="match status" value="1"/>
</dbReference>
<dbReference type="RefSeq" id="WP_094233946.1">
    <property type="nucleotide sequence ID" value="NZ_CP016199.1"/>
</dbReference>
<dbReference type="Proteomes" id="UP000214689">
    <property type="component" value="Chromosome"/>
</dbReference>
<dbReference type="Pfam" id="PF01966">
    <property type="entry name" value="HD"/>
    <property type="match status" value="1"/>
</dbReference>
<protein>
    <recommendedName>
        <fullName evidence="1">HD domain-containing protein</fullName>
    </recommendedName>
</protein>
<evidence type="ECO:0000313" key="3">
    <source>
        <dbReference type="Proteomes" id="UP000214689"/>
    </source>
</evidence>
<dbReference type="InterPro" id="IPR003607">
    <property type="entry name" value="HD/PDEase_dom"/>
</dbReference>
<dbReference type="EMBL" id="CP016199">
    <property type="protein sequence ID" value="ASS37719.1"/>
    <property type="molecule type" value="Genomic_DNA"/>
</dbReference>
<sequence>MQIDKEKQQELFAKYNTPEHVQRHCNEVARVSVLIAESLIAKGFQINVKELRGAALVHDVLRTEKDHDKLGAEVLMDMKLPHEADLVRRHMIYHPFNCAEKFQEIDILCLADRLVKEDCYVGLDERMQYLIDKPGKTQERTARILKAKAHTQEIIYELEEVLGVTLDELCRKV</sequence>
<dbReference type="Gene3D" id="1.10.3210.10">
    <property type="entry name" value="Hypothetical protein af1432"/>
    <property type="match status" value="1"/>
</dbReference>
<reference evidence="3" key="1">
    <citation type="submission" date="2016-05" db="EMBL/GenBank/DDBJ databases">
        <authorList>
            <person name="Holder M.E."/>
            <person name="Ajami N.J."/>
            <person name="Petrosino J.F."/>
        </authorList>
    </citation>
    <scope>NUCLEOTIDE SEQUENCE [LARGE SCALE GENOMIC DNA]</scope>
    <source>
        <strain evidence="3">ATCC 700696</strain>
    </source>
</reference>
<evidence type="ECO:0000259" key="1">
    <source>
        <dbReference type="Pfam" id="PF01966"/>
    </source>
</evidence>
<name>A0A223AS13_9FIRM</name>
<organism evidence="2 3">
    <name type="scientific">Mogibacterium pumilum</name>
    <dbReference type="NCBI Taxonomy" id="86332"/>
    <lineage>
        <taxon>Bacteria</taxon>
        <taxon>Bacillati</taxon>
        <taxon>Bacillota</taxon>
        <taxon>Clostridia</taxon>
        <taxon>Peptostreptococcales</taxon>
        <taxon>Anaerovoracaceae</taxon>
        <taxon>Mogibacterium</taxon>
    </lineage>
</organism>
<dbReference type="InterPro" id="IPR006674">
    <property type="entry name" value="HD_domain"/>
</dbReference>
<dbReference type="AlphaFoldDB" id="A0A223AS13"/>
<accession>A0A223AS13</accession>
<proteinExistence type="predicted"/>
<dbReference type="OrthoDB" id="285216at2"/>
<keyword evidence="3" id="KW-1185">Reference proteome</keyword>
<evidence type="ECO:0000313" key="2">
    <source>
        <dbReference type="EMBL" id="ASS37719.1"/>
    </source>
</evidence>
<gene>
    <name evidence="2" type="ORF">AXF17_04130</name>
</gene>